<evidence type="ECO:0000313" key="3">
    <source>
        <dbReference type="Proteomes" id="UP000228987"/>
    </source>
</evidence>
<proteinExistence type="predicted"/>
<name>A0A2A5C7F2_9GAMM</name>
<reference evidence="3" key="1">
    <citation type="submission" date="2017-08" db="EMBL/GenBank/DDBJ databases">
        <title>A dynamic microbial community with high functional redundancy inhabits the cold, oxic subseafloor aquifer.</title>
        <authorList>
            <person name="Tully B.J."/>
            <person name="Wheat C.G."/>
            <person name="Glazer B.T."/>
            <person name="Huber J.A."/>
        </authorList>
    </citation>
    <scope>NUCLEOTIDE SEQUENCE [LARGE SCALE GENOMIC DNA]</scope>
</reference>
<sequence length="197" mass="21463">MKPTNLLKLVTIFSFFTAMSANAQFSAEDIERAVLPLPEELRADATVFTYDESGERVVLRAGTNHVECQPKNADGFTRCSPASASQRADFTARMTAQGLSGDELQAAVSDAEIDGLIPSPEFGSLRYRLYEEGDRIQLLWVVTLPNATSEDLGMPTGSQRDSSLAGMGLPWMMREGTPNAHLMIPINATELSNPITH</sequence>
<feature type="chain" id="PRO_5012404680" evidence="1">
    <location>
        <begin position="24"/>
        <end position="197"/>
    </location>
</feature>
<dbReference type="EMBL" id="NVWI01000015">
    <property type="protein sequence ID" value="PCJ39400.1"/>
    <property type="molecule type" value="Genomic_DNA"/>
</dbReference>
<dbReference type="AlphaFoldDB" id="A0A2A5C7F2"/>
<keyword evidence="1" id="KW-0732">Signal</keyword>
<feature type="signal peptide" evidence="1">
    <location>
        <begin position="1"/>
        <end position="23"/>
    </location>
</feature>
<accession>A0A2A5C7F2</accession>
<protein>
    <submittedName>
        <fullName evidence="2">Uncharacterized protein</fullName>
    </submittedName>
</protein>
<gene>
    <name evidence="2" type="ORF">COA71_14130</name>
</gene>
<evidence type="ECO:0000256" key="1">
    <source>
        <dbReference type="SAM" id="SignalP"/>
    </source>
</evidence>
<dbReference type="Proteomes" id="UP000228987">
    <property type="component" value="Unassembled WGS sequence"/>
</dbReference>
<organism evidence="2 3">
    <name type="scientific">SAR86 cluster bacterium</name>
    <dbReference type="NCBI Taxonomy" id="2030880"/>
    <lineage>
        <taxon>Bacteria</taxon>
        <taxon>Pseudomonadati</taxon>
        <taxon>Pseudomonadota</taxon>
        <taxon>Gammaproteobacteria</taxon>
        <taxon>SAR86 cluster</taxon>
    </lineage>
</organism>
<evidence type="ECO:0000313" key="2">
    <source>
        <dbReference type="EMBL" id="PCJ39400.1"/>
    </source>
</evidence>
<comment type="caution">
    <text evidence="2">The sequence shown here is derived from an EMBL/GenBank/DDBJ whole genome shotgun (WGS) entry which is preliminary data.</text>
</comment>